<dbReference type="Pfam" id="PF22055">
    <property type="entry name" value="MvaT_DBD"/>
    <property type="match status" value="1"/>
</dbReference>
<keyword evidence="1" id="KW-0175">Coiled coil</keyword>
<keyword evidence="4" id="KW-1185">Reference proteome</keyword>
<proteinExistence type="predicted"/>
<accession>R4YT55</accession>
<reference evidence="3 4" key="1">
    <citation type="journal article" date="2013" name="Nat. Commun.">
        <title>Genome sequence and functional genomic analysis of the oil-degrading bacterium Oleispira antarctica.</title>
        <authorList>
            <person name="Kube M."/>
            <person name="Chernikova T.N."/>
            <person name="Al-Ramahi Y."/>
            <person name="Beloqui A."/>
            <person name="Lopez-Cortez N."/>
            <person name="Guazzaroni M.E."/>
            <person name="Heipieper H.J."/>
            <person name="Klages S."/>
            <person name="Kotsyurbenko O.R."/>
            <person name="Langer I."/>
            <person name="Nechitaylo T.Y."/>
            <person name="Lunsdorf H."/>
            <person name="Fernandez M."/>
            <person name="Juarez S."/>
            <person name="Ciordia S."/>
            <person name="Singer A."/>
            <person name="Kagan O."/>
            <person name="Egorova O."/>
            <person name="Petit P.A."/>
            <person name="Stogios P."/>
            <person name="Kim Y."/>
            <person name="Tchigvintsev A."/>
            <person name="Flick R."/>
            <person name="Denaro R."/>
            <person name="Genovese M."/>
            <person name="Albar J.P."/>
            <person name="Reva O.N."/>
            <person name="Martinez-Gomariz M."/>
            <person name="Tran H."/>
            <person name="Ferrer M."/>
            <person name="Savchenko A."/>
            <person name="Yakunin A.F."/>
            <person name="Yakimov M.M."/>
            <person name="Golyshina O.V."/>
            <person name="Reinhardt R."/>
            <person name="Golyshin P.N."/>
        </authorList>
    </citation>
    <scope>NUCLEOTIDE SEQUENCE [LARGE SCALE GENOMIC DNA]</scope>
</reference>
<evidence type="ECO:0000259" key="2">
    <source>
        <dbReference type="Pfam" id="PF22055"/>
    </source>
</evidence>
<protein>
    <recommendedName>
        <fullName evidence="2">MvaT DNA-binding domain-containing protein</fullName>
    </recommendedName>
</protein>
<gene>
    <name evidence="3" type="ORF">OLEAN_C25520</name>
</gene>
<name>R4YT55_OLEAN</name>
<dbReference type="InterPro" id="IPR035616">
    <property type="entry name" value="MvaT_DBD"/>
</dbReference>
<feature type="coiled-coil region" evidence="1">
    <location>
        <begin position="5"/>
        <end position="32"/>
    </location>
</feature>
<dbReference type="EMBL" id="FO203512">
    <property type="protein sequence ID" value="CCK76728.1"/>
    <property type="molecule type" value="Genomic_DNA"/>
</dbReference>
<dbReference type="Proteomes" id="UP000032749">
    <property type="component" value="Chromosome"/>
</dbReference>
<evidence type="ECO:0000313" key="4">
    <source>
        <dbReference type="Proteomes" id="UP000032749"/>
    </source>
</evidence>
<feature type="domain" description="MvaT DNA-binding" evidence="2">
    <location>
        <begin position="118"/>
        <end position="153"/>
    </location>
</feature>
<dbReference type="OrthoDB" id="6367018at2"/>
<dbReference type="HOGENOM" id="CLU_1668557_0_0_6"/>
<sequence>MSGIQQELDKEIELHKKKIAELEQLKLDQEKKIEGFTEFDQTIQRLCNQMALTEAELYVSRGDQIIKWVEELGKTERPGRIYESLKKHFEKAIKKDTRKEGKKEKVSTLPKPKLAIGRYKNPATHETIEKIKRNPRQLEDWINEYGFETVRTWKM</sequence>
<evidence type="ECO:0000313" key="3">
    <source>
        <dbReference type="EMBL" id="CCK76728.1"/>
    </source>
</evidence>
<organism evidence="3 4">
    <name type="scientific">Oleispira antarctica RB-8</name>
    <dbReference type="NCBI Taxonomy" id="698738"/>
    <lineage>
        <taxon>Bacteria</taxon>
        <taxon>Pseudomonadati</taxon>
        <taxon>Pseudomonadota</taxon>
        <taxon>Gammaproteobacteria</taxon>
        <taxon>Oceanospirillales</taxon>
        <taxon>Oceanospirillaceae</taxon>
        <taxon>Oleispira</taxon>
    </lineage>
</organism>
<evidence type="ECO:0000256" key="1">
    <source>
        <dbReference type="SAM" id="Coils"/>
    </source>
</evidence>
<dbReference type="AlphaFoldDB" id="R4YT55"/>
<dbReference type="KEGG" id="oai:OLEAN_C25520"/>